<feature type="chain" id="PRO_5043556766" evidence="2">
    <location>
        <begin position="18"/>
        <end position="181"/>
    </location>
</feature>
<dbReference type="Proteomes" id="UP000060699">
    <property type="component" value="Chromosome"/>
</dbReference>
<name>A0A0U3LIK4_9BURK</name>
<keyword evidence="4" id="KW-1185">Reference proteome</keyword>
<dbReference type="AlphaFoldDB" id="A0A0U3LIK4"/>
<dbReference type="STRING" id="76731.RD2015_190"/>
<dbReference type="RefSeq" id="WP_058933292.1">
    <property type="nucleotide sequence ID" value="NZ_CP013729.1"/>
</dbReference>
<dbReference type="Pfam" id="PF09832">
    <property type="entry name" value="DUF2059"/>
    <property type="match status" value="1"/>
</dbReference>
<evidence type="ECO:0000256" key="1">
    <source>
        <dbReference type="SAM" id="MobiDB-lite"/>
    </source>
</evidence>
<evidence type="ECO:0000313" key="4">
    <source>
        <dbReference type="Proteomes" id="UP000060699"/>
    </source>
</evidence>
<dbReference type="KEGG" id="rdp:RD2015_190"/>
<reference evidence="3 4" key="1">
    <citation type="submission" date="2015-12" db="EMBL/GenBank/DDBJ databases">
        <title>Complete genome of Roseateles depolymerans KCTC 42856.</title>
        <authorList>
            <person name="Kim K.M."/>
        </authorList>
    </citation>
    <scope>NUCLEOTIDE SEQUENCE [LARGE SCALE GENOMIC DNA]</scope>
    <source>
        <strain evidence="3 4">KCTC 42856</strain>
    </source>
</reference>
<feature type="compositionally biased region" description="Basic and acidic residues" evidence="1">
    <location>
        <begin position="162"/>
        <end position="173"/>
    </location>
</feature>
<dbReference type="EMBL" id="CP013729">
    <property type="protein sequence ID" value="ALV04695.1"/>
    <property type="molecule type" value="Genomic_DNA"/>
</dbReference>
<proteinExistence type="predicted"/>
<protein>
    <submittedName>
        <fullName evidence="3">Uncharacterized protein</fullName>
    </submittedName>
</protein>
<keyword evidence="2" id="KW-0732">Signal</keyword>
<evidence type="ECO:0000256" key="2">
    <source>
        <dbReference type="SAM" id="SignalP"/>
    </source>
</evidence>
<sequence length="181" mass="20408" precursor="true">MRAFALIALFASFAVQAAPASEASVEQLLTVTRAEALMDGIKANIEPMFNQTFEESMRGQPMTAQQKQWAQKFQTSVRALMQEELAWDKLKPQYIQIYRESFEQEEIDGMLAFYASPAGQAMINKMPVVMQKSMQLSQRMMQSMMGKMKTLVEETAKEAMEAMEAEEAKEAKEAQAGQAKK</sequence>
<evidence type="ECO:0000313" key="3">
    <source>
        <dbReference type="EMBL" id="ALV04695.1"/>
    </source>
</evidence>
<dbReference type="InterPro" id="IPR018637">
    <property type="entry name" value="DUF2059"/>
</dbReference>
<feature type="signal peptide" evidence="2">
    <location>
        <begin position="1"/>
        <end position="17"/>
    </location>
</feature>
<gene>
    <name evidence="3" type="ORF">RD2015_190</name>
</gene>
<accession>A0A0U3LIK4</accession>
<feature type="region of interest" description="Disordered" evidence="1">
    <location>
        <begin position="162"/>
        <end position="181"/>
    </location>
</feature>
<organism evidence="3 4">
    <name type="scientific">Roseateles depolymerans</name>
    <dbReference type="NCBI Taxonomy" id="76731"/>
    <lineage>
        <taxon>Bacteria</taxon>
        <taxon>Pseudomonadati</taxon>
        <taxon>Pseudomonadota</taxon>
        <taxon>Betaproteobacteria</taxon>
        <taxon>Burkholderiales</taxon>
        <taxon>Sphaerotilaceae</taxon>
        <taxon>Roseateles</taxon>
    </lineage>
</organism>